<reference evidence="20 23" key="2">
    <citation type="submission" date="2016-11" db="EMBL/GenBank/DDBJ databases">
        <title>Genomic analysis of Caldithrix abyssi and proposal of a novel bacterial phylum Caldithrichaeota.</title>
        <authorList>
            <person name="Kublanov I."/>
            <person name="Sigalova O."/>
            <person name="Gavrilov S."/>
            <person name="Lebedinsky A."/>
            <person name="Ivanova N."/>
            <person name="Daum C."/>
            <person name="Reddy T."/>
            <person name="Klenk H.P."/>
            <person name="Goker M."/>
            <person name="Reva O."/>
            <person name="Miroshnichenko M."/>
            <person name="Kyprides N."/>
            <person name="Woyke T."/>
            <person name="Gelfand M."/>
        </authorList>
    </citation>
    <scope>NUCLEOTIDE SEQUENCE [LARGE SCALE GENOMIC DNA]</scope>
    <source>
        <strain evidence="20 23">LF13</strain>
    </source>
</reference>
<feature type="domain" description="5'-3' exonuclease" evidence="18">
    <location>
        <begin position="3"/>
        <end position="263"/>
    </location>
</feature>
<dbReference type="GO" id="GO:0003887">
    <property type="term" value="F:DNA-directed DNA polymerase activity"/>
    <property type="evidence" value="ECO:0007669"/>
    <property type="project" value="UniProtKB-UniRule"/>
</dbReference>
<dbReference type="EMBL" id="CP018099">
    <property type="protein sequence ID" value="APF18445.1"/>
    <property type="molecule type" value="Genomic_DNA"/>
</dbReference>
<evidence type="ECO:0000256" key="3">
    <source>
        <dbReference type="ARBA" id="ARBA00020311"/>
    </source>
</evidence>
<dbReference type="PRINTS" id="PR00868">
    <property type="entry name" value="DNAPOLI"/>
</dbReference>
<dbReference type="Gene3D" id="3.30.420.10">
    <property type="entry name" value="Ribonuclease H-like superfamily/Ribonuclease H"/>
    <property type="match status" value="1"/>
</dbReference>
<reference evidence="21 22" key="1">
    <citation type="submission" date="2011-09" db="EMBL/GenBank/DDBJ databases">
        <title>The permanent draft genome of Caldithrix abyssi DSM 13497.</title>
        <authorList>
            <consortium name="US DOE Joint Genome Institute (JGI-PGF)"/>
            <person name="Lucas S."/>
            <person name="Han J."/>
            <person name="Lapidus A."/>
            <person name="Bruce D."/>
            <person name="Goodwin L."/>
            <person name="Pitluck S."/>
            <person name="Peters L."/>
            <person name="Kyrpides N."/>
            <person name="Mavromatis K."/>
            <person name="Ivanova N."/>
            <person name="Mikhailova N."/>
            <person name="Chertkov O."/>
            <person name="Detter J.C."/>
            <person name="Tapia R."/>
            <person name="Han C."/>
            <person name="Land M."/>
            <person name="Hauser L."/>
            <person name="Markowitz V."/>
            <person name="Cheng J.-F."/>
            <person name="Hugenholtz P."/>
            <person name="Woyke T."/>
            <person name="Wu D."/>
            <person name="Spring S."/>
            <person name="Brambilla E."/>
            <person name="Klenk H.-P."/>
            <person name="Eisen J.A."/>
        </authorList>
    </citation>
    <scope>NUCLEOTIDE SEQUENCE [LARGE SCALE GENOMIC DNA]</scope>
    <source>
        <strain evidence="21 22">DSM 13497</strain>
    </source>
</reference>
<keyword evidence="5 16" id="KW-0548">Nucleotidyltransferase</keyword>
<dbReference type="EC" id="2.7.7.7" evidence="2 15"/>
<evidence type="ECO:0000256" key="6">
    <source>
        <dbReference type="ARBA" id="ARBA00022705"/>
    </source>
</evidence>
<name>H1XRH0_CALAY</name>
<dbReference type="Pfam" id="PF01367">
    <property type="entry name" value="5_3_exonuc"/>
    <property type="match status" value="1"/>
</dbReference>
<dbReference type="STRING" id="880073.Cabys_1696"/>
<evidence type="ECO:0000256" key="1">
    <source>
        <dbReference type="ARBA" id="ARBA00007705"/>
    </source>
</evidence>
<keyword evidence="8 16" id="KW-0227">DNA damage</keyword>
<dbReference type="Proteomes" id="UP000183868">
    <property type="component" value="Chromosome"/>
</dbReference>
<evidence type="ECO:0000256" key="8">
    <source>
        <dbReference type="ARBA" id="ARBA00022763"/>
    </source>
</evidence>
<evidence type="ECO:0000256" key="11">
    <source>
        <dbReference type="ARBA" id="ARBA00022932"/>
    </source>
</evidence>
<evidence type="ECO:0000313" key="21">
    <source>
        <dbReference type="EMBL" id="EHO42451.1"/>
    </source>
</evidence>
<proteinExistence type="inferred from homology"/>
<dbReference type="InterPro" id="IPR036397">
    <property type="entry name" value="RNaseH_sf"/>
</dbReference>
<dbReference type="PROSITE" id="PS00447">
    <property type="entry name" value="DNA_POLYMERASE_A"/>
    <property type="match status" value="1"/>
</dbReference>
<protein>
    <recommendedName>
        <fullName evidence="3 15">DNA polymerase I</fullName>
        <ecNumber evidence="2 15">2.7.7.7</ecNumber>
    </recommendedName>
</protein>
<dbReference type="InterPro" id="IPR019760">
    <property type="entry name" value="DNA-dir_DNA_pol_A_CS"/>
</dbReference>
<dbReference type="InterPro" id="IPR002298">
    <property type="entry name" value="DNA_polymerase_A"/>
</dbReference>
<keyword evidence="6 16" id="KW-0235">DNA replication</keyword>
<evidence type="ECO:0000256" key="10">
    <source>
        <dbReference type="ARBA" id="ARBA00022839"/>
    </source>
</evidence>
<dbReference type="GO" id="GO:0006261">
    <property type="term" value="P:DNA-templated DNA replication"/>
    <property type="evidence" value="ECO:0007669"/>
    <property type="project" value="UniProtKB-UniRule"/>
</dbReference>
<dbReference type="Proteomes" id="UP000004671">
    <property type="component" value="Chromosome"/>
</dbReference>
<dbReference type="Gene3D" id="1.10.150.20">
    <property type="entry name" value="5' to 3' exonuclease, C-terminal subdomain"/>
    <property type="match status" value="2"/>
</dbReference>
<dbReference type="InterPro" id="IPR002562">
    <property type="entry name" value="3'-5'_exonuclease_dom"/>
</dbReference>
<dbReference type="GO" id="GO:0008408">
    <property type="term" value="F:3'-5' exonuclease activity"/>
    <property type="evidence" value="ECO:0007669"/>
    <property type="project" value="UniProtKB-UniRule"/>
</dbReference>
<evidence type="ECO:0000256" key="2">
    <source>
        <dbReference type="ARBA" id="ARBA00012417"/>
    </source>
</evidence>
<dbReference type="CDD" id="cd09898">
    <property type="entry name" value="H3TH_53EXO"/>
    <property type="match status" value="1"/>
</dbReference>
<dbReference type="SUPFAM" id="SSF53098">
    <property type="entry name" value="Ribonuclease H-like"/>
    <property type="match status" value="1"/>
</dbReference>
<dbReference type="FunFam" id="1.10.150.20:FF:000003">
    <property type="entry name" value="DNA polymerase I"/>
    <property type="match status" value="1"/>
</dbReference>
<dbReference type="PANTHER" id="PTHR10133">
    <property type="entry name" value="DNA POLYMERASE I"/>
    <property type="match status" value="1"/>
</dbReference>
<evidence type="ECO:0000256" key="16">
    <source>
        <dbReference type="RuleBase" id="RU004460"/>
    </source>
</evidence>
<comment type="catalytic activity">
    <reaction evidence="14 16">
        <text>DNA(n) + a 2'-deoxyribonucleoside 5'-triphosphate = DNA(n+1) + diphosphate</text>
        <dbReference type="Rhea" id="RHEA:22508"/>
        <dbReference type="Rhea" id="RHEA-COMP:17339"/>
        <dbReference type="Rhea" id="RHEA-COMP:17340"/>
        <dbReference type="ChEBI" id="CHEBI:33019"/>
        <dbReference type="ChEBI" id="CHEBI:61560"/>
        <dbReference type="ChEBI" id="CHEBI:173112"/>
        <dbReference type="EC" id="2.7.7.7"/>
    </reaction>
</comment>
<keyword evidence="4 16" id="KW-0808">Transferase</keyword>
<dbReference type="InterPro" id="IPR029060">
    <property type="entry name" value="PIN-like_dom_sf"/>
</dbReference>
<comment type="similarity">
    <text evidence="1 16">Belongs to the DNA polymerase type-A family.</text>
</comment>
<dbReference type="CDD" id="cd06139">
    <property type="entry name" value="DNA_polA_I_Ecoli_like_exo"/>
    <property type="match status" value="1"/>
</dbReference>
<dbReference type="SUPFAM" id="SSF88723">
    <property type="entry name" value="PIN domain-like"/>
    <property type="match status" value="1"/>
</dbReference>
<keyword evidence="10 16" id="KW-0269">Exonuclease</keyword>
<keyword evidence="7" id="KW-0540">Nuclease</keyword>
<dbReference type="GO" id="GO:0003677">
    <property type="term" value="F:DNA binding"/>
    <property type="evidence" value="ECO:0007669"/>
    <property type="project" value="UniProtKB-UniRule"/>
</dbReference>
<dbReference type="InterPro" id="IPR018320">
    <property type="entry name" value="DNA_polymerase_1"/>
</dbReference>
<feature type="domain" description="DNA-directed DNA polymerase family A palm" evidence="19">
    <location>
        <begin position="665"/>
        <end position="872"/>
    </location>
</feature>
<dbReference type="FunFam" id="1.10.150.20:FF:000002">
    <property type="entry name" value="DNA polymerase I"/>
    <property type="match status" value="1"/>
</dbReference>
<evidence type="ECO:0000256" key="9">
    <source>
        <dbReference type="ARBA" id="ARBA00022801"/>
    </source>
</evidence>
<feature type="domain" description="3'-5' exonuclease" evidence="17">
    <location>
        <begin position="309"/>
        <end position="492"/>
    </location>
</feature>
<sequence length="908" mass="104192">MSKKLFLIDGSAMYYRSYFAFSRNPLINSKGENTSATFGFLNSLLKIIDREHPEYLAIVFDTKEPTFRHKIYEEYKATREKMPDEMAAQFPRLVETLKAANFALLEKDGYEADDIIGTLATRFASDEVDVYIVSGDKDMAQLVNGHVFLYNLKKQDEPEILDRQKIVEKYGVQPEQIIDWLALMGDKSDNIPGVPKVGEVTAAKLLQQFGSIDNLYKNIDAISREALKKNLLAARDQVQIARRLTTIDTNVPIDVKLEDLKFRMWDMETVGPILQELEFRGLANRMKAMSLGQEEAMELRKFNSKDVRYQLIESEEEFDRLLDTLKEQKEFVFDLETSSLDFLEAEIAGISFCWDAGQASYIALGHEPRGLDRNKTLEKLRGVFADPQIRKIGQNIKYDAMIMEQHGVPVKNLYFDTMIASYLINPTGQHNLDYLAEHYLNYKMIPIEDLIGKKGRNQKKMTDLAAGLVYQYACEDADITYRIYQILKKDLKKHGMESLFYELEMPIVHVLMQMEMHGVKVDRKLLEELSDQLGRKIKAIEQKVYQAAGEEFNLNSPQQLGVILFDRLEIHKELGMRKPSKTKTGQYSTSEKTLERYASHPLVADIMEYRKLIKLKSTYLDALPQLINPRTGKIHTSYNQTVTATGRLSSSNPNLQNIPIRTDLGREIRRAFIPSKDDYLILSADYSQIELRIMAHLSGDETMISNFKKNLDIHAATAALIFGISVEEVTADHRRKAKEINFGIIYGMSEYGLANRLNISTDEAKEFIADYFATYPKIGEFMQRMIEEAREKGYVETMLGRRRYLPEIRNPNRQIREFAERTAINTPIQGSAADLIKKAMITIQTFIENVGFPAQMLLQVHDELVFEVQKKRSDEFAKKVKEIMEGAMELRVPLVVECGVGPNWLEAH</sequence>
<evidence type="ECO:0000256" key="12">
    <source>
        <dbReference type="ARBA" id="ARBA00023125"/>
    </source>
</evidence>
<organism evidence="21 22">
    <name type="scientific">Caldithrix abyssi DSM 13497</name>
    <dbReference type="NCBI Taxonomy" id="880073"/>
    <lineage>
        <taxon>Bacteria</taxon>
        <taxon>Pseudomonadati</taxon>
        <taxon>Calditrichota</taxon>
        <taxon>Calditrichia</taxon>
        <taxon>Calditrichales</taxon>
        <taxon>Calditrichaceae</taxon>
        <taxon>Caldithrix</taxon>
    </lineage>
</organism>
<evidence type="ECO:0000259" key="19">
    <source>
        <dbReference type="SMART" id="SM00482"/>
    </source>
</evidence>
<dbReference type="InterPro" id="IPR012337">
    <property type="entry name" value="RNaseH-like_sf"/>
</dbReference>
<dbReference type="SUPFAM" id="SSF56672">
    <property type="entry name" value="DNA/RNA polymerases"/>
    <property type="match status" value="1"/>
</dbReference>
<dbReference type="InterPro" id="IPR008918">
    <property type="entry name" value="HhH2"/>
</dbReference>
<evidence type="ECO:0000313" key="20">
    <source>
        <dbReference type="EMBL" id="APF18445.1"/>
    </source>
</evidence>
<dbReference type="OrthoDB" id="9806424at2"/>
<evidence type="ECO:0000256" key="7">
    <source>
        <dbReference type="ARBA" id="ARBA00022722"/>
    </source>
</evidence>
<dbReference type="InterPro" id="IPR043502">
    <property type="entry name" value="DNA/RNA_pol_sf"/>
</dbReference>
<evidence type="ECO:0000313" key="23">
    <source>
        <dbReference type="Proteomes" id="UP000183868"/>
    </source>
</evidence>
<keyword evidence="9 16" id="KW-0378">Hydrolase</keyword>
<dbReference type="KEGG" id="caby:Cabys_1696"/>
<evidence type="ECO:0000259" key="17">
    <source>
        <dbReference type="SMART" id="SM00474"/>
    </source>
</evidence>
<keyword evidence="11 16" id="KW-0239">DNA-directed DNA polymerase</keyword>
<dbReference type="GO" id="GO:0006302">
    <property type="term" value="P:double-strand break repair"/>
    <property type="evidence" value="ECO:0007669"/>
    <property type="project" value="TreeGrafter"/>
</dbReference>
<dbReference type="Pfam" id="PF02739">
    <property type="entry name" value="5_3_exonuc_N"/>
    <property type="match status" value="1"/>
</dbReference>
<evidence type="ECO:0000256" key="5">
    <source>
        <dbReference type="ARBA" id="ARBA00022695"/>
    </source>
</evidence>
<dbReference type="Pfam" id="PF00476">
    <property type="entry name" value="DNA_pol_A"/>
    <property type="match status" value="1"/>
</dbReference>
<evidence type="ECO:0000256" key="15">
    <source>
        <dbReference type="NCBIfam" id="TIGR00593"/>
    </source>
</evidence>
<dbReference type="AlphaFoldDB" id="H1XRH0"/>
<dbReference type="CDD" id="cd09859">
    <property type="entry name" value="PIN_53EXO"/>
    <property type="match status" value="1"/>
</dbReference>
<keyword evidence="13 16" id="KW-0234">DNA repair</keyword>
<dbReference type="Pfam" id="PF01612">
    <property type="entry name" value="DNA_pol_A_exo1"/>
    <property type="match status" value="1"/>
</dbReference>
<dbReference type="InterPro" id="IPR020045">
    <property type="entry name" value="DNA_polI_H3TH"/>
</dbReference>
<evidence type="ECO:0000256" key="4">
    <source>
        <dbReference type="ARBA" id="ARBA00022679"/>
    </source>
</evidence>
<dbReference type="InterPro" id="IPR002421">
    <property type="entry name" value="5-3_exonuclease"/>
</dbReference>
<dbReference type="NCBIfam" id="NF004397">
    <property type="entry name" value="PRK05755.1"/>
    <property type="match status" value="1"/>
</dbReference>
<dbReference type="InterPro" id="IPR020046">
    <property type="entry name" value="5-3_exonucl_a-hlix_arch_N"/>
</dbReference>
<evidence type="ECO:0000256" key="13">
    <source>
        <dbReference type="ARBA" id="ARBA00023204"/>
    </source>
</evidence>
<evidence type="ECO:0000259" key="18">
    <source>
        <dbReference type="SMART" id="SM00475"/>
    </source>
</evidence>
<dbReference type="CDD" id="cd08637">
    <property type="entry name" value="DNA_pol_A_pol_I_C"/>
    <property type="match status" value="1"/>
</dbReference>
<dbReference type="SMART" id="SM00475">
    <property type="entry name" value="53EXOc"/>
    <property type="match status" value="1"/>
</dbReference>
<gene>
    <name evidence="16" type="primary">polA</name>
    <name evidence="20" type="ORF">Cabys_1696</name>
    <name evidence="21" type="ORF">Calab_2844</name>
</gene>
<accession>H1XRH0</accession>
<dbReference type="GO" id="GO:0008409">
    <property type="term" value="F:5'-3' exonuclease activity"/>
    <property type="evidence" value="ECO:0007669"/>
    <property type="project" value="UniProtKB-UniRule"/>
</dbReference>
<dbReference type="EMBL" id="CM001402">
    <property type="protein sequence ID" value="EHO42451.1"/>
    <property type="molecule type" value="Genomic_DNA"/>
</dbReference>
<dbReference type="RefSeq" id="WP_006929792.1">
    <property type="nucleotide sequence ID" value="NZ_CM001402.1"/>
</dbReference>
<dbReference type="FunFam" id="1.20.1060.10:FF:000001">
    <property type="entry name" value="DNA polymerase I"/>
    <property type="match status" value="1"/>
</dbReference>
<dbReference type="InterPro" id="IPR001098">
    <property type="entry name" value="DNA-dir_DNA_pol_A_palm_dom"/>
</dbReference>
<comment type="function">
    <text evidence="16">In addition to polymerase activity, this DNA polymerase exhibits 3'-5' and 5'-3' exonuclease activity.</text>
</comment>
<dbReference type="FunFam" id="3.40.50.1010:FF:000001">
    <property type="entry name" value="DNA polymerase I"/>
    <property type="match status" value="1"/>
</dbReference>
<evidence type="ECO:0000256" key="14">
    <source>
        <dbReference type="ARBA" id="ARBA00049244"/>
    </source>
</evidence>
<dbReference type="InParanoid" id="H1XRH0"/>
<keyword evidence="12 16" id="KW-0238">DNA-binding</keyword>
<dbReference type="Gene3D" id="3.40.50.1010">
    <property type="entry name" value="5'-nuclease"/>
    <property type="match status" value="1"/>
</dbReference>
<dbReference type="InterPro" id="IPR036279">
    <property type="entry name" value="5-3_exonuclease_C_sf"/>
</dbReference>
<dbReference type="Gene3D" id="3.30.70.370">
    <property type="match status" value="1"/>
</dbReference>
<dbReference type="eggNOG" id="COG0749">
    <property type="taxonomic scope" value="Bacteria"/>
</dbReference>
<dbReference type="Gene3D" id="1.20.1060.10">
    <property type="entry name" value="Taq DNA Polymerase, Chain T, domain 4"/>
    <property type="match status" value="1"/>
</dbReference>
<dbReference type="SMART" id="SM00474">
    <property type="entry name" value="35EXOc"/>
    <property type="match status" value="1"/>
</dbReference>
<dbReference type="SMART" id="SM00279">
    <property type="entry name" value="HhH2"/>
    <property type="match status" value="1"/>
</dbReference>
<dbReference type="SUPFAM" id="SSF47807">
    <property type="entry name" value="5' to 3' exonuclease, C-terminal subdomain"/>
    <property type="match status" value="1"/>
</dbReference>
<keyword evidence="22" id="KW-1185">Reference proteome</keyword>
<dbReference type="FunCoup" id="H1XRH0">
    <property type="interactions" value="490"/>
</dbReference>
<evidence type="ECO:0000313" key="22">
    <source>
        <dbReference type="Proteomes" id="UP000004671"/>
    </source>
</evidence>
<dbReference type="PaxDb" id="880073-Calab_2844"/>
<dbReference type="SMART" id="SM00482">
    <property type="entry name" value="POLAc"/>
    <property type="match status" value="1"/>
</dbReference>
<dbReference type="NCBIfam" id="TIGR00593">
    <property type="entry name" value="pola"/>
    <property type="match status" value="1"/>
</dbReference>
<dbReference type="HOGENOM" id="CLU_004675_0_0_0"/>
<dbReference type="PANTHER" id="PTHR10133:SF27">
    <property type="entry name" value="DNA POLYMERASE NU"/>
    <property type="match status" value="1"/>
</dbReference>